<proteinExistence type="predicted"/>
<keyword evidence="2" id="KW-1185">Reference proteome</keyword>
<dbReference type="Proteomes" id="UP001194746">
    <property type="component" value="Unassembled WGS sequence"/>
</dbReference>
<comment type="caution">
    <text evidence="1">The sequence shown here is derived from an EMBL/GenBank/DDBJ whole genome shotgun (WGS) entry which is preliminary data.</text>
</comment>
<gene>
    <name evidence="1" type="ORF">FE257_001704</name>
</gene>
<sequence>MTAPFVHLELSRPLEVEESEWISSYLDEQIPSLISHGVVRNGALYRLIPNPMGRVPPDDKTFLVFYQTDFARCLNSENHTAWKRVTSNALRNPKALTTTVHPDVRNYTLVEVFDPKGVGSELPPASFMLVAEAAPVNEEEFHRFYREDHAIMMAKHAGYRRTLHYRIGDLDGGQLEAPDPILVIHEFDSFEEFGGPITQATLVTEFARRVLPKVPMKARTMQLVSHNPETAGLL</sequence>
<name>A0AAD4GPJ7_ASPNN</name>
<evidence type="ECO:0000313" key="1">
    <source>
        <dbReference type="EMBL" id="KAF9884516.1"/>
    </source>
</evidence>
<protein>
    <recommendedName>
        <fullName evidence="3">EthD domain-containing protein</fullName>
    </recommendedName>
</protein>
<evidence type="ECO:0000313" key="2">
    <source>
        <dbReference type="Proteomes" id="UP001194746"/>
    </source>
</evidence>
<dbReference type="AlphaFoldDB" id="A0AAD4GPJ7"/>
<dbReference type="EMBL" id="VCAU01000120">
    <property type="protein sequence ID" value="KAF9884516.1"/>
    <property type="molecule type" value="Genomic_DNA"/>
</dbReference>
<reference evidence="1" key="2">
    <citation type="submission" date="2020-02" db="EMBL/GenBank/DDBJ databases">
        <authorList>
            <person name="Gilchrist C.L.M."/>
            <person name="Chooi Y.-H."/>
        </authorList>
    </citation>
    <scope>NUCLEOTIDE SEQUENCE</scope>
    <source>
        <strain evidence="1">MST-FP2251</strain>
    </source>
</reference>
<organism evidence="1 2">
    <name type="scientific">Aspergillus nanangensis</name>
    <dbReference type="NCBI Taxonomy" id="2582783"/>
    <lineage>
        <taxon>Eukaryota</taxon>
        <taxon>Fungi</taxon>
        <taxon>Dikarya</taxon>
        <taxon>Ascomycota</taxon>
        <taxon>Pezizomycotina</taxon>
        <taxon>Eurotiomycetes</taxon>
        <taxon>Eurotiomycetidae</taxon>
        <taxon>Eurotiales</taxon>
        <taxon>Aspergillaceae</taxon>
        <taxon>Aspergillus</taxon>
        <taxon>Aspergillus subgen. Circumdati</taxon>
    </lineage>
</organism>
<accession>A0AAD4GPJ7</accession>
<evidence type="ECO:0008006" key="3">
    <source>
        <dbReference type="Google" id="ProtNLM"/>
    </source>
</evidence>
<reference evidence="1" key="1">
    <citation type="journal article" date="2019" name="Beilstein J. Org. Chem.">
        <title>Nanangenines: drimane sesquiterpenoids as the dominant metabolite cohort of a novel Australian fungus, Aspergillus nanangensis.</title>
        <authorList>
            <person name="Lacey H.J."/>
            <person name="Gilchrist C.L.M."/>
            <person name="Crombie A."/>
            <person name="Kalaitzis J.A."/>
            <person name="Vuong D."/>
            <person name="Rutledge P.J."/>
            <person name="Turner P."/>
            <person name="Pitt J.I."/>
            <person name="Lacey E."/>
            <person name="Chooi Y.H."/>
            <person name="Piggott A.M."/>
        </authorList>
    </citation>
    <scope>NUCLEOTIDE SEQUENCE</scope>
    <source>
        <strain evidence="1">MST-FP2251</strain>
    </source>
</reference>